<reference evidence="4" key="1">
    <citation type="journal article" date="2016" name="Nature">
        <title>Genome evolution in the allotetraploid frog Xenopus laevis.</title>
        <authorList>
            <person name="Session A.M."/>
            <person name="Uno Y."/>
            <person name="Kwon T."/>
            <person name="Chapman J.A."/>
            <person name="Toyoda A."/>
            <person name="Takahashi S."/>
            <person name="Fukui A."/>
            <person name="Hikosaka A."/>
            <person name="Suzuki A."/>
            <person name="Kondo M."/>
            <person name="van Heeringen S.J."/>
            <person name="Quigley I."/>
            <person name="Heinz S."/>
            <person name="Ogino H."/>
            <person name="Ochi H."/>
            <person name="Hellsten U."/>
            <person name="Lyons J.B."/>
            <person name="Simakov O."/>
            <person name="Putnam N."/>
            <person name="Stites J."/>
            <person name="Kuroki Y."/>
            <person name="Tanaka T."/>
            <person name="Michiue T."/>
            <person name="Watanabe M."/>
            <person name="Bogdanovic O."/>
            <person name="Lister R."/>
            <person name="Georgiou G."/>
            <person name="Paranjpe S.S."/>
            <person name="van Kruijsbergen I."/>
            <person name="Shu S."/>
            <person name="Carlson J."/>
            <person name="Kinoshita T."/>
            <person name="Ohta Y."/>
            <person name="Mawaribuchi S."/>
            <person name="Jenkins J."/>
            <person name="Grimwood J."/>
            <person name="Schmutz J."/>
            <person name="Mitros T."/>
            <person name="Mozaffari S.V."/>
            <person name="Suzuki Y."/>
            <person name="Haramoto Y."/>
            <person name="Yamamoto T.S."/>
            <person name="Takagi C."/>
            <person name="Heald R."/>
            <person name="Miller K."/>
            <person name="Haudenschild C."/>
            <person name="Kitzman J."/>
            <person name="Nakayama T."/>
            <person name="Izutsu Y."/>
            <person name="Robert J."/>
            <person name="Fortriede J."/>
            <person name="Burns K."/>
            <person name="Lotay V."/>
            <person name="Karimi K."/>
            <person name="Yasuoka Y."/>
            <person name="Dichmann D.S."/>
            <person name="Flajnik M.F."/>
            <person name="Houston D.W."/>
            <person name="Shendure J."/>
            <person name="DuPasquier L."/>
            <person name="Vize P.D."/>
            <person name="Zorn A.M."/>
            <person name="Ito M."/>
            <person name="Marcotte E.M."/>
            <person name="Wallingford J.B."/>
            <person name="Ito Y."/>
            <person name="Asashima M."/>
            <person name="Ueno N."/>
            <person name="Matsuda Y."/>
            <person name="Veenstra G.J."/>
            <person name="Fujiyama A."/>
            <person name="Harland R.M."/>
            <person name="Taira M."/>
            <person name="Rokhsar D.S."/>
        </authorList>
    </citation>
    <scope>NUCLEOTIDE SEQUENCE [LARGE SCALE GENOMIC DNA]</scope>
    <source>
        <strain evidence="4">J</strain>
    </source>
</reference>
<keyword evidence="1" id="KW-1133">Transmembrane helix</keyword>
<evidence type="ECO:0000313" key="3">
    <source>
        <dbReference type="EMBL" id="OCT92002.1"/>
    </source>
</evidence>
<feature type="chain" id="PRO_5036925684" evidence="2">
    <location>
        <begin position="17"/>
        <end position="70"/>
    </location>
</feature>
<feature type="signal peptide" evidence="2">
    <location>
        <begin position="1"/>
        <end position="16"/>
    </location>
</feature>
<evidence type="ECO:0000313" key="4">
    <source>
        <dbReference type="Proteomes" id="UP000694892"/>
    </source>
</evidence>
<keyword evidence="2" id="KW-0732">Signal</keyword>
<sequence length="70" mass="7501">MNRYLICSAIILFAGAIDLDSSKMAATSINNSAEVEQSSEPNSMGLGSFTSPVPLFICTVLSLFFYMLGN</sequence>
<dbReference type="Proteomes" id="UP000694892">
    <property type="component" value="Chromosome 2S"/>
</dbReference>
<protein>
    <submittedName>
        <fullName evidence="3">Uncharacterized protein</fullName>
    </submittedName>
</protein>
<proteinExistence type="predicted"/>
<evidence type="ECO:0000256" key="1">
    <source>
        <dbReference type="SAM" id="Phobius"/>
    </source>
</evidence>
<organism evidence="3 4">
    <name type="scientific">Xenopus laevis</name>
    <name type="common">African clawed frog</name>
    <dbReference type="NCBI Taxonomy" id="8355"/>
    <lineage>
        <taxon>Eukaryota</taxon>
        <taxon>Metazoa</taxon>
        <taxon>Chordata</taxon>
        <taxon>Craniata</taxon>
        <taxon>Vertebrata</taxon>
        <taxon>Euteleostomi</taxon>
        <taxon>Amphibia</taxon>
        <taxon>Batrachia</taxon>
        <taxon>Anura</taxon>
        <taxon>Pipoidea</taxon>
        <taxon>Pipidae</taxon>
        <taxon>Xenopodinae</taxon>
        <taxon>Xenopus</taxon>
        <taxon>Xenopus</taxon>
    </lineage>
</organism>
<evidence type="ECO:0000256" key="2">
    <source>
        <dbReference type="SAM" id="SignalP"/>
    </source>
</evidence>
<dbReference type="EMBL" id="CM004469">
    <property type="protein sequence ID" value="OCT92002.1"/>
    <property type="molecule type" value="Genomic_DNA"/>
</dbReference>
<keyword evidence="1" id="KW-0472">Membrane</keyword>
<gene>
    <name evidence="3" type="ORF">XELAEV_18015058mg</name>
</gene>
<dbReference type="AlphaFoldDB" id="A0A974DHT4"/>
<accession>A0A974DHT4</accession>
<name>A0A974DHT4_XENLA</name>
<feature type="transmembrane region" description="Helical" evidence="1">
    <location>
        <begin position="49"/>
        <end position="68"/>
    </location>
</feature>
<keyword evidence="1" id="KW-0812">Transmembrane</keyword>